<sequence>MSATPIATPVTATGLRFDQSPSSLAVIHLAFRMVDHDASHRPFQIQMLTDNDQGSFRSCTHRTPLRPGINIPNALLMATGVHIPFDTSQLPQTSKATA</sequence>
<dbReference type="AlphaFoldDB" id="A0A409WAP5"/>
<keyword evidence="2" id="KW-1185">Reference proteome</keyword>
<protein>
    <submittedName>
        <fullName evidence="1">Uncharacterized protein</fullName>
    </submittedName>
</protein>
<dbReference type="Proteomes" id="UP000284706">
    <property type="component" value="Unassembled WGS sequence"/>
</dbReference>
<proteinExistence type="predicted"/>
<dbReference type="EMBL" id="NHYE01005246">
    <property type="protein sequence ID" value="PPQ75587.1"/>
    <property type="molecule type" value="Genomic_DNA"/>
</dbReference>
<gene>
    <name evidence="1" type="ORF">CVT26_012679</name>
</gene>
<comment type="caution">
    <text evidence="1">The sequence shown here is derived from an EMBL/GenBank/DDBJ whole genome shotgun (WGS) entry which is preliminary data.</text>
</comment>
<name>A0A409WAP5_9AGAR</name>
<accession>A0A409WAP5</accession>
<organism evidence="1 2">
    <name type="scientific">Gymnopilus dilepis</name>
    <dbReference type="NCBI Taxonomy" id="231916"/>
    <lineage>
        <taxon>Eukaryota</taxon>
        <taxon>Fungi</taxon>
        <taxon>Dikarya</taxon>
        <taxon>Basidiomycota</taxon>
        <taxon>Agaricomycotina</taxon>
        <taxon>Agaricomycetes</taxon>
        <taxon>Agaricomycetidae</taxon>
        <taxon>Agaricales</taxon>
        <taxon>Agaricineae</taxon>
        <taxon>Hymenogastraceae</taxon>
        <taxon>Gymnopilus</taxon>
    </lineage>
</organism>
<evidence type="ECO:0000313" key="2">
    <source>
        <dbReference type="Proteomes" id="UP000284706"/>
    </source>
</evidence>
<reference evidence="1 2" key="1">
    <citation type="journal article" date="2018" name="Evol. Lett.">
        <title>Horizontal gene cluster transfer increased hallucinogenic mushroom diversity.</title>
        <authorList>
            <person name="Reynolds H.T."/>
            <person name="Vijayakumar V."/>
            <person name="Gluck-Thaler E."/>
            <person name="Korotkin H.B."/>
            <person name="Matheny P.B."/>
            <person name="Slot J.C."/>
        </authorList>
    </citation>
    <scope>NUCLEOTIDE SEQUENCE [LARGE SCALE GENOMIC DNA]</scope>
    <source>
        <strain evidence="1 2">SRW20</strain>
    </source>
</reference>
<evidence type="ECO:0000313" key="1">
    <source>
        <dbReference type="EMBL" id="PPQ75587.1"/>
    </source>
</evidence>
<dbReference type="InParanoid" id="A0A409WAP5"/>